<keyword evidence="2" id="KW-1185">Reference proteome</keyword>
<proteinExistence type="predicted"/>
<accession>A0A2A5QUS3</accession>
<evidence type="ECO:0000313" key="1">
    <source>
        <dbReference type="EMBL" id="PCR90591.1"/>
    </source>
</evidence>
<sequence length="110" mass="12098">MREADRAGNLTGYDELDCDVSQEESLATPVSAMEFGAGDGEHWVYLLVDNQEPTSVRIEVSVRSEVIYEETVELGGDRYTSYEFKYPASYSLSITLNGCVESLDGVGEGQ</sequence>
<reference evidence="1 2" key="1">
    <citation type="submission" date="2017-09" db="EMBL/GenBank/DDBJ databases">
        <title>Genome sequences of Natrinema ejinorence JCM 13890T.</title>
        <authorList>
            <person name="Roh S.W."/>
            <person name="Kim Y.B."/>
            <person name="Kim J.Y."/>
        </authorList>
    </citation>
    <scope>NUCLEOTIDE SEQUENCE [LARGE SCALE GENOMIC DNA]</scope>
    <source>
        <strain evidence="1 2">JCM 13890</strain>
    </source>
</reference>
<name>A0A2A5QUS3_9EURY</name>
<dbReference type="AlphaFoldDB" id="A0A2A5QUS3"/>
<organism evidence="1 2">
    <name type="scientific">Natrinema ejinorense</name>
    <dbReference type="NCBI Taxonomy" id="373386"/>
    <lineage>
        <taxon>Archaea</taxon>
        <taxon>Methanobacteriati</taxon>
        <taxon>Methanobacteriota</taxon>
        <taxon>Stenosarchaea group</taxon>
        <taxon>Halobacteria</taxon>
        <taxon>Halobacteriales</taxon>
        <taxon>Natrialbaceae</taxon>
        <taxon>Natrinema</taxon>
    </lineage>
</organism>
<comment type="caution">
    <text evidence="1">The sequence shown here is derived from an EMBL/GenBank/DDBJ whole genome shotgun (WGS) entry which is preliminary data.</text>
</comment>
<gene>
    <name evidence="1" type="ORF">CP557_08750</name>
</gene>
<dbReference type="EMBL" id="NXNI01000001">
    <property type="protein sequence ID" value="PCR90591.1"/>
    <property type="molecule type" value="Genomic_DNA"/>
</dbReference>
<evidence type="ECO:0000313" key="2">
    <source>
        <dbReference type="Proteomes" id="UP000219689"/>
    </source>
</evidence>
<dbReference type="Proteomes" id="UP000219689">
    <property type="component" value="Unassembled WGS sequence"/>
</dbReference>
<protein>
    <submittedName>
        <fullName evidence="1">Uncharacterized protein</fullName>
    </submittedName>
</protein>